<dbReference type="InterPro" id="IPR036291">
    <property type="entry name" value="NAD(P)-bd_dom_sf"/>
</dbReference>
<gene>
    <name evidence="4" type="ORF">GSI_07463</name>
</gene>
<accession>A0A2G8S937</accession>
<dbReference type="InterPro" id="IPR002347">
    <property type="entry name" value="SDR_fam"/>
</dbReference>
<dbReference type="Pfam" id="PF00106">
    <property type="entry name" value="adh_short"/>
    <property type="match status" value="1"/>
</dbReference>
<dbReference type="Gene3D" id="3.40.50.720">
    <property type="entry name" value="NAD(P)-binding Rossmann-like Domain"/>
    <property type="match status" value="1"/>
</dbReference>
<evidence type="ECO:0000256" key="3">
    <source>
        <dbReference type="ARBA" id="ARBA00023002"/>
    </source>
</evidence>
<reference evidence="4 5" key="1">
    <citation type="journal article" date="2015" name="Sci. Rep.">
        <title>Chromosome-level genome map provides insights into diverse defense mechanisms in the medicinal fungus Ganoderma sinense.</title>
        <authorList>
            <person name="Zhu Y."/>
            <person name="Xu J."/>
            <person name="Sun C."/>
            <person name="Zhou S."/>
            <person name="Xu H."/>
            <person name="Nelson D.R."/>
            <person name="Qian J."/>
            <person name="Song J."/>
            <person name="Luo H."/>
            <person name="Xiang L."/>
            <person name="Li Y."/>
            <person name="Xu Z."/>
            <person name="Ji A."/>
            <person name="Wang L."/>
            <person name="Lu S."/>
            <person name="Hayward A."/>
            <person name="Sun W."/>
            <person name="Li X."/>
            <person name="Schwartz D.C."/>
            <person name="Wang Y."/>
            <person name="Chen S."/>
        </authorList>
    </citation>
    <scope>NUCLEOTIDE SEQUENCE [LARGE SCALE GENOMIC DNA]</scope>
    <source>
        <strain evidence="4 5">ZZ0214-1</strain>
    </source>
</reference>
<dbReference type="SUPFAM" id="SSF51735">
    <property type="entry name" value="NAD(P)-binding Rossmann-fold domains"/>
    <property type="match status" value="1"/>
</dbReference>
<evidence type="ECO:0000313" key="4">
    <source>
        <dbReference type="EMBL" id="PIL30283.1"/>
    </source>
</evidence>
<dbReference type="PANTHER" id="PTHR43544">
    <property type="entry name" value="SHORT-CHAIN DEHYDROGENASE/REDUCTASE"/>
    <property type="match status" value="1"/>
</dbReference>
<dbReference type="Proteomes" id="UP000230002">
    <property type="component" value="Unassembled WGS sequence"/>
</dbReference>
<dbReference type="EMBL" id="AYKW01000015">
    <property type="protein sequence ID" value="PIL30283.1"/>
    <property type="molecule type" value="Genomic_DNA"/>
</dbReference>
<organism evidence="4 5">
    <name type="scientific">Ganoderma sinense ZZ0214-1</name>
    <dbReference type="NCBI Taxonomy" id="1077348"/>
    <lineage>
        <taxon>Eukaryota</taxon>
        <taxon>Fungi</taxon>
        <taxon>Dikarya</taxon>
        <taxon>Basidiomycota</taxon>
        <taxon>Agaricomycotina</taxon>
        <taxon>Agaricomycetes</taxon>
        <taxon>Polyporales</taxon>
        <taxon>Polyporaceae</taxon>
        <taxon>Ganoderma</taxon>
    </lineage>
</organism>
<dbReference type="AlphaFoldDB" id="A0A2G8S937"/>
<dbReference type="PANTHER" id="PTHR43544:SF7">
    <property type="entry name" value="NADB-LER2"/>
    <property type="match status" value="1"/>
</dbReference>
<proteinExistence type="inferred from homology"/>
<keyword evidence="5" id="KW-1185">Reference proteome</keyword>
<sequence length="266" mass="28175">MPSYAVIGASRGIGLEFASRSETVIFAVVRNPEGSTHLRDVAASFTNVHVISGDVVDYSSLECATKQVSQVTGGKLDYLIHNAANLDVNTVFKGFDDYANMEELDSAFISAYKINSLGPIHAVTAFLPLLRASNTKKIVDIGSGAEDSKSTRALRLSKTVAYAMIKAAALLAATKFAVKLQDEGFVVVTLSPGMVDCSATAGADSKALADSLKEFSSSVKKNTGLEVTPQTPEESVAAQLKVIDGLEPSHNGLFLQHTGGEYRPRS</sequence>
<dbReference type="OrthoDB" id="7289984at2759"/>
<dbReference type="GO" id="GO:0005737">
    <property type="term" value="C:cytoplasm"/>
    <property type="evidence" value="ECO:0007669"/>
    <property type="project" value="TreeGrafter"/>
</dbReference>
<keyword evidence="3" id="KW-0560">Oxidoreductase</keyword>
<dbReference type="InterPro" id="IPR051468">
    <property type="entry name" value="Fungal_SecMetab_SDRs"/>
</dbReference>
<evidence type="ECO:0000256" key="1">
    <source>
        <dbReference type="ARBA" id="ARBA00006484"/>
    </source>
</evidence>
<keyword evidence="2" id="KW-0521">NADP</keyword>
<dbReference type="PRINTS" id="PR00081">
    <property type="entry name" value="GDHRDH"/>
</dbReference>
<name>A0A2G8S937_9APHY</name>
<evidence type="ECO:0000256" key="2">
    <source>
        <dbReference type="ARBA" id="ARBA00022857"/>
    </source>
</evidence>
<comment type="similarity">
    <text evidence="1">Belongs to the short-chain dehydrogenases/reductases (SDR) family.</text>
</comment>
<evidence type="ECO:0000313" key="5">
    <source>
        <dbReference type="Proteomes" id="UP000230002"/>
    </source>
</evidence>
<comment type="caution">
    <text evidence="4">The sequence shown here is derived from an EMBL/GenBank/DDBJ whole genome shotgun (WGS) entry which is preliminary data.</text>
</comment>
<dbReference type="GO" id="GO:0016491">
    <property type="term" value="F:oxidoreductase activity"/>
    <property type="evidence" value="ECO:0007669"/>
    <property type="project" value="UniProtKB-KW"/>
</dbReference>
<protein>
    <submittedName>
        <fullName evidence="4">Uncharacterized protein</fullName>
    </submittedName>
</protein>